<feature type="domain" description="AB hydrolase-1" evidence="1">
    <location>
        <begin position="23"/>
        <end position="127"/>
    </location>
</feature>
<dbReference type="InterPro" id="IPR000073">
    <property type="entry name" value="AB_hydrolase_1"/>
</dbReference>
<protein>
    <recommendedName>
        <fullName evidence="1">AB hydrolase-1 domain-containing protein</fullName>
    </recommendedName>
</protein>
<dbReference type="PANTHER" id="PTHR43433">
    <property type="entry name" value="HYDROLASE, ALPHA/BETA FOLD FAMILY PROTEIN"/>
    <property type="match status" value="1"/>
</dbReference>
<gene>
    <name evidence="2" type="ORF">H2200_008240</name>
</gene>
<proteinExistence type="predicted"/>
<dbReference type="Gene3D" id="3.40.50.1820">
    <property type="entry name" value="alpha/beta hydrolase"/>
    <property type="match status" value="1"/>
</dbReference>
<dbReference type="PANTHER" id="PTHR43433:SF3">
    <property type="entry name" value="NON-HEME CHLOROPEROXIDASE"/>
    <property type="match status" value="1"/>
</dbReference>
<evidence type="ECO:0000313" key="3">
    <source>
        <dbReference type="Proteomes" id="UP001172673"/>
    </source>
</evidence>
<comment type="caution">
    <text evidence="2">The sequence shown here is derived from an EMBL/GenBank/DDBJ whole genome shotgun (WGS) entry which is preliminary data.</text>
</comment>
<dbReference type="Proteomes" id="UP001172673">
    <property type="component" value="Unassembled WGS sequence"/>
</dbReference>
<dbReference type="PRINTS" id="PR00111">
    <property type="entry name" value="ABHYDROLASE"/>
</dbReference>
<keyword evidence="3" id="KW-1185">Reference proteome</keyword>
<dbReference type="InterPro" id="IPR050471">
    <property type="entry name" value="AB_hydrolase"/>
</dbReference>
<dbReference type="AlphaFoldDB" id="A0AA38X5E8"/>
<sequence length="253" mass="27974">MPYYTVKDGTEIYYKIWGPENGPVVVFSHGGPLNADNWEAQMFFLANHGFRCIAHDRRGHGRSSQPWEGKNMDTYADDLLALFEHLEIKDACMVGHSTGGGEVARFLGRHGTSRVRKAVLVSAIPPLMLKTDTNPLGTPMSTFDDCRAGMVADRAQFFVDVPTGPFFGFNREGAKNAYDCVTVFSETDLREDLRKIDISVLIIQGDDDQIVPIVASAHEAIKTLKHGSLKIYPGGAHALPDDINKDLLDFFQA</sequence>
<reference evidence="2" key="1">
    <citation type="submission" date="2022-10" db="EMBL/GenBank/DDBJ databases">
        <title>Culturing micro-colonial fungi from biological soil crusts in the Mojave desert and describing Neophaeococcomyces mojavensis, and introducing the new genera and species Taxawa tesnikishii.</title>
        <authorList>
            <person name="Kurbessoian T."/>
            <person name="Stajich J.E."/>
        </authorList>
    </citation>
    <scope>NUCLEOTIDE SEQUENCE</scope>
    <source>
        <strain evidence="2">TK_41</strain>
    </source>
</reference>
<dbReference type="Pfam" id="PF00561">
    <property type="entry name" value="Abhydrolase_1"/>
    <property type="match status" value="1"/>
</dbReference>
<accession>A0AA38X5E8</accession>
<name>A0AA38X5E8_9EURO</name>
<evidence type="ECO:0000259" key="1">
    <source>
        <dbReference type="Pfam" id="PF00561"/>
    </source>
</evidence>
<evidence type="ECO:0000313" key="2">
    <source>
        <dbReference type="EMBL" id="KAJ9607168.1"/>
    </source>
</evidence>
<dbReference type="InterPro" id="IPR029058">
    <property type="entry name" value="AB_hydrolase_fold"/>
</dbReference>
<dbReference type="EMBL" id="JAPDRK010000012">
    <property type="protein sequence ID" value="KAJ9607168.1"/>
    <property type="molecule type" value="Genomic_DNA"/>
</dbReference>
<organism evidence="2 3">
    <name type="scientific">Cladophialophora chaetospira</name>
    <dbReference type="NCBI Taxonomy" id="386627"/>
    <lineage>
        <taxon>Eukaryota</taxon>
        <taxon>Fungi</taxon>
        <taxon>Dikarya</taxon>
        <taxon>Ascomycota</taxon>
        <taxon>Pezizomycotina</taxon>
        <taxon>Eurotiomycetes</taxon>
        <taxon>Chaetothyriomycetidae</taxon>
        <taxon>Chaetothyriales</taxon>
        <taxon>Herpotrichiellaceae</taxon>
        <taxon>Cladophialophora</taxon>
    </lineage>
</organism>
<dbReference type="SUPFAM" id="SSF53474">
    <property type="entry name" value="alpha/beta-Hydrolases"/>
    <property type="match status" value="1"/>
</dbReference>